<dbReference type="Proteomes" id="UP001642260">
    <property type="component" value="Unassembled WGS sequence"/>
</dbReference>
<gene>
    <name evidence="2" type="ORF">ERUC_LOCUS15437</name>
</gene>
<reference evidence="2 3" key="1">
    <citation type="submission" date="2022-03" db="EMBL/GenBank/DDBJ databases">
        <authorList>
            <person name="Macdonald S."/>
            <person name="Ahmed S."/>
            <person name="Newling K."/>
        </authorList>
    </citation>
    <scope>NUCLEOTIDE SEQUENCE [LARGE SCALE GENOMIC DNA]</scope>
</reference>
<feature type="region of interest" description="Disordered" evidence="1">
    <location>
        <begin position="45"/>
        <end position="64"/>
    </location>
</feature>
<protein>
    <submittedName>
        <fullName evidence="2">Uncharacterized protein</fullName>
    </submittedName>
</protein>
<name>A0ABC8JVV4_ERUVS</name>
<evidence type="ECO:0000313" key="3">
    <source>
        <dbReference type="Proteomes" id="UP001642260"/>
    </source>
</evidence>
<proteinExistence type="predicted"/>
<evidence type="ECO:0000256" key="1">
    <source>
        <dbReference type="SAM" id="MobiDB-lite"/>
    </source>
</evidence>
<accession>A0ABC8JVV4</accession>
<keyword evidence="3" id="KW-1185">Reference proteome</keyword>
<sequence length="64" mass="7523">MKILTQLEEGRKRLNKEVAAQLEKEKAASLIEAKEKEGVMRCLSQEREQQGREEMSRIEEENMM</sequence>
<organism evidence="2 3">
    <name type="scientific">Eruca vesicaria subsp. sativa</name>
    <name type="common">Garden rocket</name>
    <name type="synonym">Eruca sativa</name>
    <dbReference type="NCBI Taxonomy" id="29727"/>
    <lineage>
        <taxon>Eukaryota</taxon>
        <taxon>Viridiplantae</taxon>
        <taxon>Streptophyta</taxon>
        <taxon>Embryophyta</taxon>
        <taxon>Tracheophyta</taxon>
        <taxon>Spermatophyta</taxon>
        <taxon>Magnoliopsida</taxon>
        <taxon>eudicotyledons</taxon>
        <taxon>Gunneridae</taxon>
        <taxon>Pentapetalae</taxon>
        <taxon>rosids</taxon>
        <taxon>malvids</taxon>
        <taxon>Brassicales</taxon>
        <taxon>Brassicaceae</taxon>
        <taxon>Brassiceae</taxon>
        <taxon>Eruca</taxon>
    </lineage>
</organism>
<dbReference type="EMBL" id="CAKOAT010143932">
    <property type="protein sequence ID" value="CAH8340594.1"/>
    <property type="molecule type" value="Genomic_DNA"/>
</dbReference>
<dbReference type="AlphaFoldDB" id="A0ABC8JVV4"/>
<comment type="caution">
    <text evidence="2">The sequence shown here is derived from an EMBL/GenBank/DDBJ whole genome shotgun (WGS) entry which is preliminary data.</text>
</comment>
<evidence type="ECO:0000313" key="2">
    <source>
        <dbReference type="EMBL" id="CAH8340594.1"/>
    </source>
</evidence>